<gene>
    <name evidence="1" type="ORF">PGLA1383_LOCUS52551</name>
</gene>
<dbReference type="EMBL" id="CAJNNV010031630">
    <property type="protein sequence ID" value="CAE8637161.1"/>
    <property type="molecule type" value="Genomic_DNA"/>
</dbReference>
<dbReference type="AlphaFoldDB" id="A0A813HGC0"/>
<comment type="caution">
    <text evidence="1">The sequence shown here is derived from an EMBL/GenBank/DDBJ whole genome shotgun (WGS) entry which is preliminary data.</text>
</comment>
<dbReference type="Proteomes" id="UP000654075">
    <property type="component" value="Unassembled WGS sequence"/>
</dbReference>
<evidence type="ECO:0000313" key="2">
    <source>
        <dbReference type="Proteomes" id="UP000654075"/>
    </source>
</evidence>
<keyword evidence="2" id="KW-1185">Reference proteome</keyword>
<name>A0A813HGC0_POLGL</name>
<proteinExistence type="predicted"/>
<organism evidence="1 2">
    <name type="scientific">Polarella glacialis</name>
    <name type="common">Dinoflagellate</name>
    <dbReference type="NCBI Taxonomy" id="89957"/>
    <lineage>
        <taxon>Eukaryota</taxon>
        <taxon>Sar</taxon>
        <taxon>Alveolata</taxon>
        <taxon>Dinophyceae</taxon>
        <taxon>Suessiales</taxon>
        <taxon>Suessiaceae</taxon>
        <taxon>Polarella</taxon>
    </lineage>
</organism>
<protein>
    <submittedName>
        <fullName evidence="1">Uncharacterized protein</fullName>
    </submittedName>
</protein>
<reference evidence="1" key="1">
    <citation type="submission" date="2021-02" db="EMBL/GenBank/DDBJ databases">
        <authorList>
            <person name="Dougan E. K."/>
            <person name="Rhodes N."/>
            <person name="Thang M."/>
            <person name="Chan C."/>
        </authorList>
    </citation>
    <scope>NUCLEOTIDE SEQUENCE</scope>
</reference>
<evidence type="ECO:0000313" key="1">
    <source>
        <dbReference type="EMBL" id="CAE8637161.1"/>
    </source>
</evidence>
<sequence>MKWRLDVDSQLWKARDVKRNTIYDKSYKKPVEIVTMEPEVEVTMDKEPVENVTMEPEVEVTMEPEEKVTMPVKKKKKLKKKLTIRGVKKHLRQLNRTLGVLKKNKQEALLSKQFHSLGMK</sequence>
<accession>A0A813HGC0</accession>